<evidence type="ECO:0000256" key="4">
    <source>
        <dbReference type="ARBA" id="ARBA00022989"/>
    </source>
</evidence>
<organism evidence="9 10">
    <name type="scientific">Aquisalimonas asiatica</name>
    <dbReference type="NCBI Taxonomy" id="406100"/>
    <lineage>
        <taxon>Bacteria</taxon>
        <taxon>Pseudomonadati</taxon>
        <taxon>Pseudomonadota</taxon>
        <taxon>Gammaproteobacteria</taxon>
        <taxon>Chromatiales</taxon>
        <taxon>Ectothiorhodospiraceae</taxon>
        <taxon>Aquisalimonas</taxon>
    </lineage>
</organism>
<dbReference type="InterPro" id="IPR001972">
    <property type="entry name" value="Stomatin_HflK_fam"/>
</dbReference>
<dbReference type="STRING" id="406100.SAMN04488052_101891"/>
<accession>A0A1H8R0V1</accession>
<evidence type="ECO:0000256" key="3">
    <source>
        <dbReference type="ARBA" id="ARBA00022692"/>
    </source>
</evidence>
<feature type="domain" description="Band 7" evidence="8">
    <location>
        <begin position="21"/>
        <end position="184"/>
    </location>
</feature>
<dbReference type="EMBL" id="FOEG01000001">
    <property type="protein sequence ID" value="SEO59533.1"/>
    <property type="molecule type" value="Genomic_DNA"/>
</dbReference>
<comment type="function">
    <text evidence="6">HflC and HflK could regulate a protease.</text>
</comment>
<evidence type="ECO:0000313" key="9">
    <source>
        <dbReference type="EMBL" id="SEO59533.1"/>
    </source>
</evidence>
<reference evidence="9 10" key="1">
    <citation type="submission" date="2016-10" db="EMBL/GenBank/DDBJ databases">
        <authorList>
            <person name="de Groot N.N."/>
        </authorList>
    </citation>
    <scope>NUCLEOTIDE SEQUENCE [LARGE SCALE GENOMIC DNA]</scope>
    <source>
        <strain evidence="9 10">CGMCC 1.6291</strain>
    </source>
</reference>
<dbReference type="Gene3D" id="3.30.479.30">
    <property type="entry name" value="Band 7 domain"/>
    <property type="match status" value="1"/>
</dbReference>
<keyword evidence="10" id="KW-1185">Reference proteome</keyword>
<dbReference type="InterPro" id="IPR010200">
    <property type="entry name" value="HflC"/>
</dbReference>
<keyword evidence="3 7" id="KW-0812">Transmembrane</keyword>
<gene>
    <name evidence="9" type="ORF">SAMN04488052_101891</name>
</gene>
<dbReference type="CDD" id="cd03405">
    <property type="entry name" value="SPFH_HflC"/>
    <property type="match status" value="1"/>
</dbReference>
<dbReference type="AlphaFoldDB" id="A0A1H8R0V1"/>
<dbReference type="GO" id="GO:0006508">
    <property type="term" value="P:proteolysis"/>
    <property type="evidence" value="ECO:0007669"/>
    <property type="project" value="UniProtKB-KW"/>
</dbReference>
<evidence type="ECO:0000256" key="7">
    <source>
        <dbReference type="SAM" id="Phobius"/>
    </source>
</evidence>
<evidence type="ECO:0000256" key="2">
    <source>
        <dbReference type="ARBA" id="ARBA00007862"/>
    </source>
</evidence>
<dbReference type="PRINTS" id="PR00721">
    <property type="entry name" value="STOMATIN"/>
</dbReference>
<dbReference type="NCBIfam" id="TIGR01932">
    <property type="entry name" value="hflC"/>
    <property type="match status" value="1"/>
</dbReference>
<dbReference type="SUPFAM" id="SSF117892">
    <property type="entry name" value="Band 7/SPFH domain"/>
    <property type="match status" value="1"/>
</dbReference>
<dbReference type="Proteomes" id="UP000199657">
    <property type="component" value="Unassembled WGS sequence"/>
</dbReference>
<dbReference type="PIRSF" id="PIRSF005651">
    <property type="entry name" value="HflC"/>
    <property type="match status" value="1"/>
</dbReference>
<dbReference type="InterPro" id="IPR036013">
    <property type="entry name" value="Band_7/SPFH_dom_sf"/>
</dbReference>
<name>A0A1H8R0V1_9GAMM</name>
<dbReference type="RefSeq" id="WP_171909803.1">
    <property type="nucleotide sequence ID" value="NZ_FOEG01000001.1"/>
</dbReference>
<proteinExistence type="inferred from homology"/>
<keyword evidence="9" id="KW-0378">Hydrolase</keyword>
<evidence type="ECO:0000256" key="5">
    <source>
        <dbReference type="ARBA" id="ARBA00023136"/>
    </source>
</evidence>
<sequence length="293" mass="32970">MQSLKSIGGIVLGVALVVGYFSVFTVDETEKALMFRLGEIQRADYEPGLHFKMPFVNNVRKFDARVQTLDAEPERYLTGELKNLIVDAFVKWRVSDVREYYTTVGGDPVRANARLNENIKDGLRSEFGRRTIQDVVSGERSQIMDILSEEANNYAASLGIEVLEVRLKRVDLPPNVSESVFQRMVAERERVARDIRASGDEASERIRADADRQRTVLVAEARRDGEELRGEGEAEAAGIFAQAAEQDPEFFSFIRSLRAYDRAFRGEDDVLVLTPDSDFFRYLEDPTGGNGGD</sequence>
<dbReference type="GO" id="GO:0016020">
    <property type="term" value="C:membrane"/>
    <property type="evidence" value="ECO:0007669"/>
    <property type="project" value="UniProtKB-SubCell"/>
</dbReference>
<comment type="similarity">
    <text evidence="2 6">Belongs to the band 7/mec-2 family. HflC subfamily.</text>
</comment>
<dbReference type="GO" id="GO:0008233">
    <property type="term" value="F:peptidase activity"/>
    <property type="evidence" value="ECO:0007669"/>
    <property type="project" value="UniProtKB-KW"/>
</dbReference>
<dbReference type="InterPro" id="IPR001107">
    <property type="entry name" value="Band_7"/>
</dbReference>
<dbReference type="SMART" id="SM00244">
    <property type="entry name" value="PHB"/>
    <property type="match status" value="1"/>
</dbReference>
<evidence type="ECO:0000259" key="8">
    <source>
        <dbReference type="SMART" id="SM00244"/>
    </source>
</evidence>
<keyword evidence="4 7" id="KW-1133">Transmembrane helix</keyword>
<evidence type="ECO:0000256" key="1">
    <source>
        <dbReference type="ARBA" id="ARBA00004167"/>
    </source>
</evidence>
<comment type="subcellular location">
    <subcellularLocation>
        <location evidence="1">Membrane</location>
        <topology evidence="1">Single-pass membrane protein</topology>
    </subcellularLocation>
</comment>
<dbReference type="PANTHER" id="PTHR42911">
    <property type="entry name" value="MODULATOR OF FTSH PROTEASE HFLC"/>
    <property type="match status" value="1"/>
</dbReference>
<protein>
    <recommendedName>
        <fullName evidence="6">Protein HflC</fullName>
    </recommendedName>
</protein>
<dbReference type="Pfam" id="PF01145">
    <property type="entry name" value="Band_7"/>
    <property type="match status" value="1"/>
</dbReference>
<feature type="transmembrane region" description="Helical" evidence="7">
    <location>
        <begin position="6"/>
        <end position="26"/>
    </location>
</feature>
<dbReference type="PANTHER" id="PTHR42911:SF1">
    <property type="entry name" value="MODULATOR OF FTSH PROTEASE HFLC"/>
    <property type="match status" value="1"/>
</dbReference>
<keyword evidence="9" id="KW-0645">Protease</keyword>
<evidence type="ECO:0000313" key="10">
    <source>
        <dbReference type="Proteomes" id="UP000199657"/>
    </source>
</evidence>
<evidence type="ECO:0000256" key="6">
    <source>
        <dbReference type="PIRNR" id="PIRNR005651"/>
    </source>
</evidence>
<keyword evidence="5 7" id="KW-0472">Membrane</keyword>